<gene>
    <name evidence="2" type="ORF">THRCLA_01462</name>
</gene>
<evidence type="ECO:0000313" key="3">
    <source>
        <dbReference type="Proteomes" id="UP000243217"/>
    </source>
</evidence>
<dbReference type="AlphaFoldDB" id="A0A1W0A880"/>
<feature type="region of interest" description="Disordered" evidence="1">
    <location>
        <begin position="228"/>
        <end position="266"/>
    </location>
</feature>
<reference evidence="2 3" key="1">
    <citation type="journal article" date="2014" name="Genome Biol. Evol.">
        <title>The secreted proteins of Achlya hypogyna and Thraustotheca clavata identify the ancestral oomycete secretome and reveal gene acquisitions by horizontal gene transfer.</title>
        <authorList>
            <person name="Misner I."/>
            <person name="Blouin N."/>
            <person name="Leonard G."/>
            <person name="Richards T.A."/>
            <person name="Lane C.E."/>
        </authorList>
    </citation>
    <scope>NUCLEOTIDE SEQUENCE [LARGE SCALE GENOMIC DNA]</scope>
    <source>
        <strain evidence="2 3">ATCC 34112</strain>
    </source>
</reference>
<organism evidence="2 3">
    <name type="scientific">Thraustotheca clavata</name>
    <dbReference type="NCBI Taxonomy" id="74557"/>
    <lineage>
        <taxon>Eukaryota</taxon>
        <taxon>Sar</taxon>
        <taxon>Stramenopiles</taxon>
        <taxon>Oomycota</taxon>
        <taxon>Saprolegniomycetes</taxon>
        <taxon>Saprolegniales</taxon>
        <taxon>Achlyaceae</taxon>
        <taxon>Thraustotheca</taxon>
    </lineage>
</organism>
<protein>
    <submittedName>
        <fullName evidence="2">Uncharacterized protein</fullName>
    </submittedName>
</protein>
<comment type="caution">
    <text evidence="2">The sequence shown here is derived from an EMBL/GenBank/DDBJ whole genome shotgun (WGS) entry which is preliminary data.</text>
</comment>
<proteinExistence type="predicted"/>
<evidence type="ECO:0000313" key="2">
    <source>
        <dbReference type="EMBL" id="OQS06504.1"/>
    </source>
</evidence>
<name>A0A1W0A880_9STRA</name>
<accession>A0A1W0A880</accession>
<evidence type="ECO:0000256" key="1">
    <source>
        <dbReference type="SAM" id="MobiDB-lite"/>
    </source>
</evidence>
<keyword evidence="3" id="KW-1185">Reference proteome</keyword>
<dbReference type="Proteomes" id="UP000243217">
    <property type="component" value="Unassembled WGS sequence"/>
</dbReference>
<sequence>MPSTYSIDACRPTFLTCDVPETDDYFPVPDPLVIPVAQQLELLSLLQTPRQNEKIVQKAKVHARFSFIENRYGTQSMQPRKTNKQTLSRLANPILGHTSTLNALPPEIRQKRVYTNQVENEIDIRIEKVCRPLVKNKVKSKRTVKLPIQVVSTVSHDLKVKRSNNSGPKSFFLTQLSEIDSKSIHRKNKSTKVADCKVLPNKCVRGPVPRKARKEIVVPQKSLFITKESSTKVSKKPTCQDRAKKTRPSKLPPIKTSKLTKKVSNV</sequence>
<dbReference type="EMBL" id="JNBS01000338">
    <property type="protein sequence ID" value="OQS06504.1"/>
    <property type="molecule type" value="Genomic_DNA"/>
</dbReference>
<dbReference type="OrthoDB" id="79524at2759"/>